<dbReference type="NCBIfam" id="TIGR00689">
    <property type="entry name" value="rpiB_lacA_lacB"/>
    <property type="match status" value="1"/>
</dbReference>
<dbReference type="GO" id="GO:0016052">
    <property type="term" value="P:carbohydrate catabolic process"/>
    <property type="evidence" value="ECO:0007669"/>
    <property type="project" value="UniProtKB-ARBA"/>
</dbReference>
<comment type="catalytic activity">
    <reaction evidence="4">
        <text>D-erythrulose 4-phosphate = D-erythrose 4-phosphate</text>
        <dbReference type="Rhea" id="RHEA:48784"/>
        <dbReference type="ChEBI" id="CHEBI:16897"/>
        <dbReference type="ChEBI" id="CHEBI:90796"/>
        <dbReference type="EC" id="5.3.1.34"/>
    </reaction>
</comment>
<dbReference type="Pfam" id="PF02502">
    <property type="entry name" value="LacAB_rpiB"/>
    <property type="match status" value="1"/>
</dbReference>
<dbReference type="SUPFAM" id="SSF89623">
    <property type="entry name" value="Ribose/Galactose isomerase RpiB/AlsB"/>
    <property type="match status" value="1"/>
</dbReference>
<protein>
    <recommendedName>
        <fullName evidence="6">D-erythrulose 4-phosphate isomerase</fullName>
        <ecNumber evidence="6">5.3.1.34</ecNumber>
    </recommendedName>
</protein>
<dbReference type="InterPro" id="IPR036569">
    <property type="entry name" value="RpiB_LacA_LacB_sf"/>
</dbReference>
<dbReference type="PANTHER" id="PTHR43732:SF1">
    <property type="entry name" value="RIBOSE 5-PHOSPHATE ISOMERASE"/>
    <property type="match status" value="1"/>
</dbReference>
<dbReference type="EC" id="5.3.1.34" evidence="6"/>
<dbReference type="GO" id="GO:0009758">
    <property type="term" value="P:carbohydrate utilization"/>
    <property type="evidence" value="ECO:0007669"/>
    <property type="project" value="UniProtKB-ARBA"/>
</dbReference>
<evidence type="ECO:0000256" key="6">
    <source>
        <dbReference type="ARBA" id="ARBA00066901"/>
    </source>
</evidence>
<dbReference type="InterPro" id="IPR051812">
    <property type="entry name" value="SPI_LacAB/RpiB"/>
</dbReference>
<dbReference type="InterPro" id="IPR003500">
    <property type="entry name" value="RpiB_LacA_LacB"/>
</dbReference>
<dbReference type="NCBIfam" id="TIGR02133">
    <property type="entry name" value="RPI_actino"/>
    <property type="match status" value="1"/>
</dbReference>
<proteinExistence type="inferred from homology"/>
<evidence type="ECO:0000256" key="4">
    <source>
        <dbReference type="ARBA" id="ARBA00051490"/>
    </source>
</evidence>
<comment type="pathway">
    <text evidence="5">Carbohydrate metabolism; D-threitol degradation.</text>
</comment>
<name>A0A1H5L4Y7_9MICC</name>
<evidence type="ECO:0000256" key="5">
    <source>
        <dbReference type="ARBA" id="ARBA00060528"/>
    </source>
</evidence>
<dbReference type="AlphaFoldDB" id="A0A1H5L4Y7"/>
<keyword evidence="3 7" id="KW-0413">Isomerase</keyword>
<reference evidence="7 8" key="1">
    <citation type="submission" date="2016-10" db="EMBL/GenBank/DDBJ databases">
        <authorList>
            <person name="de Groot N.N."/>
        </authorList>
    </citation>
    <scope>NUCLEOTIDE SEQUENCE [LARGE SCALE GENOMIC DNA]</scope>
    <source>
        <strain evidence="7 8">DSM 22274</strain>
    </source>
</reference>
<dbReference type="GO" id="GO:0016861">
    <property type="term" value="F:intramolecular oxidoreductase activity, interconverting aldoses and ketoses"/>
    <property type="evidence" value="ECO:0007669"/>
    <property type="project" value="UniProtKB-ARBA"/>
</dbReference>
<organism evidence="7 8">
    <name type="scientific">Arthrobacter alpinus</name>
    <dbReference type="NCBI Taxonomy" id="656366"/>
    <lineage>
        <taxon>Bacteria</taxon>
        <taxon>Bacillati</taxon>
        <taxon>Actinomycetota</taxon>
        <taxon>Actinomycetes</taxon>
        <taxon>Micrococcales</taxon>
        <taxon>Micrococcaceae</taxon>
        <taxon>Arthrobacter</taxon>
    </lineage>
</organism>
<comment type="similarity">
    <text evidence="2">Belongs to the LacAB/RpiB family.</text>
</comment>
<sequence>MSTTKETGYRIVVGNDEAGVEYKNAFLALLEADPRVHSVVDIGVGSNDSRAYPHVAVDAARKVADGEADRALLVCGTGLGVAIAANKVPGIRAVTAHDSYSVERSVLSNNAQVLTMGQRVIGLELAKKLVTEWLSYTFDSASASAEKVEAICSYEPIYTKAV</sequence>
<evidence type="ECO:0000256" key="2">
    <source>
        <dbReference type="ARBA" id="ARBA00008754"/>
    </source>
</evidence>
<dbReference type="PANTHER" id="PTHR43732">
    <property type="entry name" value="RIBOSE 5-PHOSPHATE ISOMERASE-RELATED"/>
    <property type="match status" value="1"/>
</dbReference>
<accession>A0A1H5L4Y7</accession>
<comment type="pathway">
    <text evidence="1">Carbohydrate metabolism; erythritol degradation.</text>
</comment>
<dbReference type="EMBL" id="FNTV01000001">
    <property type="protein sequence ID" value="SEE71361.1"/>
    <property type="molecule type" value="Genomic_DNA"/>
</dbReference>
<dbReference type="Gene3D" id="3.40.1400.10">
    <property type="entry name" value="Sugar-phosphate isomerase, RpiB/LacA/LacB"/>
    <property type="match status" value="1"/>
</dbReference>
<dbReference type="RefSeq" id="WP_074711693.1">
    <property type="nucleotide sequence ID" value="NZ_FNTV01000001.1"/>
</dbReference>
<dbReference type="Proteomes" id="UP000182725">
    <property type="component" value="Unassembled WGS sequence"/>
</dbReference>
<evidence type="ECO:0000313" key="8">
    <source>
        <dbReference type="Proteomes" id="UP000182725"/>
    </source>
</evidence>
<dbReference type="InterPro" id="IPR011860">
    <property type="entry name" value="Rib-5-P_Isoase_Actino"/>
</dbReference>
<gene>
    <name evidence="7" type="ORF">SAMN04489740_2278</name>
</gene>
<dbReference type="FunFam" id="3.40.1400.10:FF:000004">
    <property type="entry name" value="Ribose 5-phosphate isomerase"/>
    <property type="match status" value="1"/>
</dbReference>
<dbReference type="NCBIfam" id="NF004051">
    <property type="entry name" value="PRK05571.1"/>
    <property type="match status" value="1"/>
</dbReference>
<dbReference type="GO" id="GO:0071322">
    <property type="term" value="P:cellular response to carbohydrate stimulus"/>
    <property type="evidence" value="ECO:0007669"/>
    <property type="project" value="UniProtKB-ARBA"/>
</dbReference>
<evidence type="ECO:0000256" key="1">
    <source>
        <dbReference type="ARBA" id="ARBA00004939"/>
    </source>
</evidence>
<dbReference type="PIRSF" id="PIRSF005384">
    <property type="entry name" value="RpiB_LacA_B"/>
    <property type="match status" value="1"/>
</dbReference>
<evidence type="ECO:0000313" key="7">
    <source>
        <dbReference type="EMBL" id="SEE71361.1"/>
    </source>
</evidence>
<evidence type="ECO:0000256" key="3">
    <source>
        <dbReference type="ARBA" id="ARBA00023235"/>
    </source>
</evidence>